<sequence length="53" mass="6173">MFFPFPSLSFDNKVANLFLVLLTMNYEDFRHIASVCTEQIRQSVDDFSALQIL</sequence>
<gene>
    <name evidence="1" type="ORF">Syun_026420</name>
</gene>
<proteinExistence type="predicted"/>
<dbReference type="EMBL" id="JBBNAF010000011">
    <property type="protein sequence ID" value="KAK9099375.1"/>
    <property type="molecule type" value="Genomic_DNA"/>
</dbReference>
<dbReference type="AlphaFoldDB" id="A0AAP0HX02"/>
<keyword evidence="2" id="KW-1185">Reference proteome</keyword>
<dbReference type="Proteomes" id="UP001420932">
    <property type="component" value="Unassembled WGS sequence"/>
</dbReference>
<name>A0AAP0HX02_9MAGN</name>
<organism evidence="1 2">
    <name type="scientific">Stephania yunnanensis</name>
    <dbReference type="NCBI Taxonomy" id="152371"/>
    <lineage>
        <taxon>Eukaryota</taxon>
        <taxon>Viridiplantae</taxon>
        <taxon>Streptophyta</taxon>
        <taxon>Embryophyta</taxon>
        <taxon>Tracheophyta</taxon>
        <taxon>Spermatophyta</taxon>
        <taxon>Magnoliopsida</taxon>
        <taxon>Ranunculales</taxon>
        <taxon>Menispermaceae</taxon>
        <taxon>Menispermoideae</taxon>
        <taxon>Cissampelideae</taxon>
        <taxon>Stephania</taxon>
    </lineage>
</organism>
<protein>
    <submittedName>
        <fullName evidence="1">Uncharacterized protein</fullName>
    </submittedName>
</protein>
<accession>A0AAP0HX02</accession>
<evidence type="ECO:0000313" key="2">
    <source>
        <dbReference type="Proteomes" id="UP001420932"/>
    </source>
</evidence>
<evidence type="ECO:0000313" key="1">
    <source>
        <dbReference type="EMBL" id="KAK9099375.1"/>
    </source>
</evidence>
<comment type="caution">
    <text evidence="1">The sequence shown here is derived from an EMBL/GenBank/DDBJ whole genome shotgun (WGS) entry which is preliminary data.</text>
</comment>
<reference evidence="1 2" key="1">
    <citation type="submission" date="2024-01" db="EMBL/GenBank/DDBJ databases">
        <title>Genome assemblies of Stephania.</title>
        <authorList>
            <person name="Yang L."/>
        </authorList>
    </citation>
    <scope>NUCLEOTIDE SEQUENCE [LARGE SCALE GENOMIC DNA]</scope>
    <source>
        <strain evidence="1">YNDBR</strain>
        <tissue evidence="1">Leaf</tissue>
    </source>
</reference>